<dbReference type="GeneID" id="34301353"/>
<reference evidence="4 5" key="1">
    <citation type="submission" date="2015-12" db="EMBL/GenBank/DDBJ databases">
        <authorList>
            <person name="Andreevskaya M."/>
        </authorList>
    </citation>
    <scope>NUCLEOTIDE SEQUENCE [LARGE SCALE GENOMIC DNA]</scope>
    <source>
        <strain evidence="2 5">KSL4-2</strain>
        <strain evidence="3 4">PL111</strain>
    </source>
</reference>
<organism evidence="3 4">
    <name type="scientific">Leuconostoc inhae</name>
    <dbReference type="NCBI Taxonomy" id="178001"/>
    <lineage>
        <taxon>Bacteria</taxon>
        <taxon>Bacillati</taxon>
        <taxon>Bacillota</taxon>
        <taxon>Bacilli</taxon>
        <taxon>Lactobacillales</taxon>
        <taxon>Lactobacillaceae</taxon>
        <taxon>Leuconostoc</taxon>
    </lineage>
</organism>
<sequence length="135" mass="15528">MISYKETKELSNNDLKKLYLSVQWFVYTDDMGTLKQAISNSLAVVSAWDNDKLVGLTRVVGDGSTIIYVQDLLVHPEYQNKRIGTIMLSMILDKYKQVRQKVLLTDDEPIVRNFYENNGFMSADQGNTVAFYKFL</sequence>
<dbReference type="PROSITE" id="PS51186">
    <property type="entry name" value="GNAT"/>
    <property type="match status" value="1"/>
</dbReference>
<evidence type="ECO:0000259" key="1">
    <source>
        <dbReference type="PROSITE" id="PS51186"/>
    </source>
</evidence>
<gene>
    <name evidence="2" type="ORF">KSL4_0123</name>
    <name evidence="3" type="ORF">PL111_1981</name>
</gene>
<protein>
    <submittedName>
        <fullName evidence="3">Acetyltransferase, GNAT family</fullName>
    </submittedName>
</protein>
<dbReference type="InterPro" id="IPR053144">
    <property type="entry name" value="Acetyltransferase_Butenolide"/>
</dbReference>
<proteinExistence type="predicted"/>
<dbReference type="Gene3D" id="3.40.630.30">
    <property type="match status" value="1"/>
</dbReference>
<dbReference type="PANTHER" id="PTHR43233">
    <property type="entry name" value="FAMILY N-ACETYLTRANSFERASE, PUTATIVE (AFU_ORTHOLOGUE AFUA_6G03350)-RELATED"/>
    <property type="match status" value="1"/>
</dbReference>
<dbReference type="InterPro" id="IPR016181">
    <property type="entry name" value="Acyl_CoA_acyltransferase"/>
</dbReference>
<name>A0AAN2QUY0_9LACO</name>
<evidence type="ECO:0000313" key="2">
    <source>
        <dbReference type="EMBL" id="CUW05616.1"/>
    </source>
</evidence>
<dbReference type="AlphaFoldDB" id="A0AAN2QUY0"/>
<dbReference type="CDD" id="cd04301">
    <property type="entry name" value="NAT_SF"/>
    <property type="match status" value="1"/>
</dbReference>
<dbReference type="SUPFAM" id="SSF55729">
    <property type="entry name" value="Acyl-CoA N-acyltransferases (Nat)"/>
    <property type="match status" value="1"/>
</dbReference>
<dbReference type="Proteomes" id="UP000199047">
    <property type="component" value="Unassembled WGS sequence"/>
</dbReference>
<feature type="domain" description="N-acetyltransferase" evidence="1">
    <location>
        <begin position="5"/>
        <end position="135"/>
    </location>
</feature>
<dbReference type="EMBL" id="FBTU01000014">
    <property type="protein sequence ID" value="CUW09190.1"/>
    <property type="molecule type" value="Genomic_DNA"/>
</dbReference>
<accession>A0AAN2QUY0</accession>
<dbReference type="RefSeq" id="WP_010382261.1">
    <property type="nucleotide sequence ID" value="NZ_FBSX01000014.1"/>
</dbReference>
<comment type="caution">
    <text evidence="3">The sequence shown here is derived from an EMBL/GenBank/DDBJ whole genome shotgun (WGS) entry which is preliminary data.</text>
</comment>
<dbReference type="GO" id="GO:0016747">
    <property type="term" value="F:acyltransferase activity, transferring groups other than amino-acyl groups"/>
    <property type="evidence" value="ECO:0007669"/>
    <property type="project" value="InterPro"/>
</dbReference>
<dbReference type="Proteomes" id="UP000198868">
    <property type="component" value="Unassembled WGS sequence"/>
</dbReference>
<dbReference type="InterPro" id="IPR000182">
    <property type="entry name" value="GNAT_dom"/>
</dbReference>
<evidence type="ECO:0000313" key="4">
    <source>
        <dbReference type="Proteomes" id="UP000198868"/>
    </source>
</evidence>
<evidence type="ECO:0000313" key="3">
    <source>
        <dbReference type="EMBL" id="CUW09190.1"/>
    </source>
</evidence>
<dbReference type="Pfam" id="PF00583">
    <property type="entry name" value="Acetyltransf_1"/>
    <property type="match status" value="1"/>
</dbReference>
<evidence type="ECO:0000313" key="5">
    <source>
        <dbReference type="Proteomes" id="UP000199047"/>
    </source>
</evidence>
<dbReference type="PANTHER" id="PTHR43233:SF1">
    <property type="entry name" value="FAMILY N-ACETYLTRANSFERASE, PUTATIVE (AFU_ORTHOLOGUE AFUA_6G03350)-RELATED"/>
    <property type="match status" value="1"/>
</dbReference>
<dbReference type="EMBL" id="FBTB01000007">
    <property type="protein sequence ID" value="CUW05616.1"/>
    <property type="molecule type" value="Genomic_DNA"/>
</dbReference>
<keyword evidence="5" id="KW-1185">Reference proteome</keyword>